<feature type="transmembrane region" description="Helical" evidence="6">
    <location>
        <begin position="374"/>
        <end position="395"/>
    </location>
</feature>
<evidence type="ECO:0000256" key="3">
    <source>
        <dbReference type="ARBA" id="ARBA00022692"/>
    </source>
</evidence>
<feature type="transmembrane region" description="Helical" evidence="6">
    <location>
        <begin position="34"/>
        <end position="57"/>
    </location>
</feature>
<dbReference type="Pfam" id="PF01943">
    <property type="entry name" value="Polysacc_synt"/>
    <property type="match status" value="1"/>
</dbReference>
<accession>A0A1G2S733</accession>
<comment type="caution">
    <text evidence="7">The sequence shown here is derived from an EMBL/GenBank/DDBJ whole genome shotgun (WGS) entry which is preliminary data.</text>
</comment>
<feature type="transmembrane region" description="Helical" evidence="6">
    <location>
        <begin position="401"/>
        <end position="419"/>
    </location>
</feature>
<dbReference type="PANTHER" id="PTHR30250">
    <property type="entry name" value="PST FAMILY PREDICTED COLANIC ACID TRANSPORTER"/>
    <property type="match status" value="1"/>
</dbReference>
<keyword evidence="3 6" id="KW-0812">Transmembrane</keyword>
<organism evidence="7 8">
    <name type="scientific">Candidatus Yonathbacteria bacterium RIFCSPHIGHO2_02_FULL_44_14</name>
    <dbReference type="NCBI Taxonomy" id="1802724"/>
    <lineage>
        <taxon>Bacteria</taxon>
        <taxon>Candidatus Yonathiibacteriota</taxon>
    </lineage>
</organism>
<feature type="transmembrane region" description="Helical" evidence="6">
    <location>
        <begin position="340"/>
        <end position="362"/>
    </location>
</feature>
<feature type="transmembrane region" description="Helical" evidence="6">
    <location>
        <begin position="134"/>
        <end position="157"/>
    </location>
</feature>
<feature type="transmembrane region" description="Helical" evidence="6">
    <location>
        <begin position="306"/>
        <end position="328"/>
    </location>
</feature>
<dbReference type="PANTHER" id="PTHR30250:SF11">
    <property type="entry name" value="O-ANTIGEN TRANSPORTER-RELATED"/>
    <property type="match status" value="1"/>
</dbReference>
<evidence type="ECO:0000313" key="8">
    <source>
        <dbReference type="Proteomes" id="UP000179118"/>
    </source>
</evidence>
<evidence type="ECO:0000313" key="7">
    <source>
        <dbReference type="EMBL" id="OHA80382.1"/>
    </source>
</evidence>
<protein>
    <recommendedName>
        <fullName evidence="9">Polysaccharide biosynthesis protein C-terminal domain-containing protein</fullName>
    </recommendedName>
</protein>
<dbReference type="AlphaFoldDB" id="A0A1G2S733"/>
<evidence type="ECO:0000256" key="5">
    <source>
        <dbReference type="ARBA" id="ARBA00023136"/>
    </source>
</evidence>
<feature type="transmembrane region" description="Helical" evidence="6">
    <location>
        <begin position="194"/>
        <end position="215"/>
    </location>
</feature>
<dbReference type="GO" id="GO:0005886">
    <property type="term" value="C:plasma membrane"/>
    <property type="evidence" value="ECO:0007669"/>
    <property type="project" value="UniProtKB-SubCell"/>
</dbReference>
<sequence length="433" mass="48203">MKKLIDHVKMYIHRLLRKSEKYFKTDMVYLARGSFWLGSGQITSSVVIFSLAIAFANLIPKETYGTYKYVLSITGLLTILTLRGMDSAVLQSVARNFEGVLIPALKTKIKWGILSAVSGIGIAIYYYINGNNTLAISFLIASGFSPFMDSFGIYNALLNGKKLFHLSSTYAALSQIGSAIAMAGSLFFTKNLFIILFVYFASWTLFRFVFFIVTIKKFPPNNKIDPETIPYGKHSSMINIFDALIGSIDGLLVFHYLGPVNLALYSFALAPVAQIRGLLNNIPTLAIPKLSTRSSLEIEGVLKKRIFILFVLGAFISFAYILIAPYIYQIFFPKYLDSVFSSQLFSLVIALSLPQVIFGAAIGSKITFIPKKMLYLWNVPGIIFITSVLLFVGTFGINGVIFSRLLSVTSGFVINYIMWGKIKQNETKNLLSI</sequence>
<dbReference type="EMBL" id="MHUT01000022">
    <property type="protein sequence ID" value="OHA80382.1"/>
    <property type="molecule type" value="Genomic_DNA"/>
</dbReference>
<proteinExistence type="predicted"/>
<gene>
    <name evidence="7" type="ORF">A3D51_03645</name>
</gene>
<name>A0A1G2S733_9BACT</name>
<dbReference type="InterPro" id="IPR050833">
    <property type="entry name" value="Poly_Biosynth_Transport"/>
</dbReference>
<keyword evidence="4 6" id="KW-1133">Transmembrane helix</keyword>
<reference evidence="7 8" key="1">
    <citation type="journal article" date="2016" name="Nat. Commun.">
        <title>Thousands of microbial genomes shed light on interconnected biogeochemical processes in an aquifer system.</title>
        <authorList>
            <person name="Anantharaman K."/>
            <person name="Brown C.T."/>
            <person name="Hug L.A."/>
            <person name="Sharon I."/>
            <person name="Castelle C.J."/>
            <person name="Probst A.J."/>
            <person name="Thomas B.C."/>
            <person name="Singh A."/>
            <person name="Wilkins M.J."/>
            <person name="Karaoz U."/>
            <person name="Brodie E.L."/>
            <person name="Williams K.H."/>
            <person name="Hubbard S.S."/>
            <person name="Banfield J.F."/>
        </authorList>
    </citation>
    <scope>NUCLEOTIDE SEQUENCE [LARGE SCALE GENOMIC DNA]</scope>
</reference>
<dbReference type="Proteomes" id="UP000179118">
    <property type="component" value="Unassembled WGS sequence"/>
</dbReference>
<comment type="subcellular location">
    <subcellularLocation>
        <location evidence="1">Cell membrane</location>
        <topology evidence="1">Multi-pass membrane protein</topology>
    </subcellularLocation>
</comment>
<evidence type="ECO:0000256" key="4">
    <source>
        <dbReference type="ARBA" id="ARBA00022989"/>
    </source>
</evidence>
<evidence type="ECO:0000256" key="6">
    <source>
        <dbReference type="SAM" id="Phobius"/>
    </source>
</evidence>
<evidence type="ECO:0000256" key="1">
    <source>
        <dbReference type="ARBA" id="ARBA00004651"/>
    </source>
</evidence>
<keyword evidence="5 6" id="KW-0472">Membrane</keyword>
<evidence type="ECO:0008006" key="9">
    <source>
        <dbReference type="Google" id="ProtNLM"/>
    </source>
</evidence>
<keyword evidence="2" id="KW-1003">Cell membrane</keyword>
<dbReference type="InterPro" id="IPR002797">
    <property type="entry name" value="Polysacc_synth"/>
</dbReference>
<feature type="transmembrane region" description="Helical" evidence="6">
    <location>
        <begin position="111"/>
        <end position="128"/>
    </location>
</feature>
<feature type="transmembrane region" description="Helical" evidence="6">
    <location>
        <begin position="169"/>
        <end position="188"/>
    </location>
</feature>
<evidence type="ECO:0000256" key="2">
    <source>
        <dbReference type="ARBA" id="ARBA00022475"/>
    </source>
</evidence>